<evidence type="ECO:0000256" key="3">
    <source>
        <dbReference type="ARBA" id="ARBA00022989"/>
    </source>
</evidence>
<dbReference type="HOGENOM" id="CLU_1553218_0_0_4"/>
<comment type="subcellular location">
    <subcellularLocation>
        <location evidence="1">Membrane</location>
        <topology evidence="1">Single-pass membrane protein</topology>
    </subcellularLocation>
</comment>
<dbReference type="Pfam" id="PF03544">
    <property type="entry name" value="TonB_C"/>
    <property type="match status" value="1"/>
</dbReference>
<keyword evidence="7" id="KW-1185">Reference proteome</keyword>
<evidence type="ECO:0000256" key="4">
    <source>
        <dbReference type="ARBA" id="ARBA00023136"/>
    </source>
</evidence>
<evidence type="ECO:0000256" key="2">
    <source>
        <dbReference type="ARBA" id="ARBA00022692"/>
    </source>
</evidence>
<keyword evidence="2" id="KW-0812">Transmembrane</keyword>
<dbReference type="NCBIfam" id="TIGR01352">
    <property type="entry name" value="tonB_Cterm"/>
    <property type="match status" value="1"/>
</dbReference>
<dbReference type="OrthoDB" id="649093at2"/>
<dbReference type="AlphaFoldDB" id="C4GI42"/>
<dbReference type="Proteomes" id="UP000003009">
    <property type="component" value="Unassembled WGS sequence"/>
</dbReference>
<evidence type="ECO:0000313" key="6">
    <source>
        <dbReference type="EMBL" id="EEP68630.1"/>
    </source>
</evidence>
<gene>
    <name evidence="6" type="ORF">GCWU000324_00533</name>
</gene>
<keyword evidence="4" id="KW-0472">Membrane</keyword>
<keyword evidence="3" id="KW-1133">Transmembrane helix</keyword>
<feature type="domain" description="TonB C-terminal" evidence="5">
    <location>
        <begin position="112"/>
        <end position="171"/>
    </location>
</feature>
<accession>C4GI42</accession>
<dbReference type="Gene3D" id="3.30.1150.10">
    <property type="match status" value="1"/>
</dbReference>
<comment type="caution">
    <text evidence="6">The sequence shown here is derived from an EMBL/GenBank/DDBJ whole genome shotgun (WGS) entry which is preliminary data.</text>
</comment>
<dbReference type="InterPro" id="IPR037682">
    <property type="entry name" value="TonB_C"/>
</dbReference>
<dbReference type="GO" id="GO:0055085">
    <property type="term" value="P:transmembrane transport"/>
    <property type="evidence" value="ECO:0007669"/>
    <property type="project" value="InterPro"/>
</dbReference>
<name>C4GI42_9NEIS</name>
<dbReference type="EMBL" id="ACJW02000002">
    <property type="protein sequence ID" value="EEP68630.1"/>
    <property type="molecule type" value="Genomic_DNA"/>
</dbReference>
<evidence type="ECO:0000313" key="7">
    <source>
        <dbReference type="Proteomes" id="UP000003009"/>
    </source>
</evidence>
<organism evidence="6 7">
    <name type="scientific">Kingella oralis ATCC 51147</name>
    <dbReference type="NCBI Taxonomy" id="629741"/>
    <lineage>
        <taxon>Bacteria</taxon>
        <taxon>Pseudomonadati</taxon>
        <taxon>Pseudomonadota</taxon>
        <taxon>Betaproteobacteria</taxon>
        <taxon>Neisseriales</taxon>
        <taxon>Neisseriaceae</taxon>
        <taxon>Kingella</taxon>
    </lineage>
</organism>
<dbReference type="InterPro" id="IPR006260">
    <property type="entry name" value="TonB/TolA_C"/>
</dbReference>
<protein>
    <submittedName>
        <fullName evidence="6">TonB family domain protein</fullName>
    </submittedName>
</protein>
<proteinExistence type="predicted"/>
<dbReference type="SUPFAM" id="SSF74653">
    <property type="entry name" value="TolA/TonB C-terminal domain"/>
    <property type="match status" value="1"/>
</dbReference>
<sequence length="172" mass="18884">MGASMKQNIIIVLLTAICGLLGWVGAQVYEERQAKAKTETAQSVQAVQEQIAQTSEQLNRAVVEADLAVQDIKETAGLPTDEIVNGGVYDNKSTEVRDPSDPQPKKTIVLQIVTVVDENGKVMEADLLNSSNRKDADKSILEHVRNTKIPPKIINGQPVKTRYLVPVTYEIF</sequence>
<dbReference type="GO" id="GO:0016020">
    <property type="term" value="C:membrane"/>
    <property type="evidence" value="ECO:0007669"/>
    <property type="project" value="UniProtKB-SubCell"/>
</dbReference>
<reference evidence="6" key="1">
    <citation type="submission" date="2009-04" db="EMBL/GenBank/DDBJ databases">
        <authorList>
            <person name="Weinstock G."/>
            <person name="Sodergren E."/>
            <person name="Clifton S."/>
            <person name="Fulton L."/>
            <person name="Fulton B."/>
            <person name="Courtney L."/>
            <person name="Fronick C."/>
            <person name="Harrison M."/>
            <person name="Strong C."/>
            <person name="Farmer C."/>
            <person name="Delahaunty K."/>
            <person name="Markovic C."/>
            <person name="Hall O."/>
            <person name="Minx P."/>
            <person name="Tomlinson C."/>
            <person name="Mitreva M."/>
            <person name="Nelson J."/>
            <person name="Hou S."/>
            <person name="Wollam A."/>
            <person name="Pepin K.H."/>
            <person name="Johnson M."/>
            <person name="Bhonagiri V."/>
            <person name="Nash W.E."/>
            <person name="Warren W."/>
            <person name="Chinwalla A."/>
            <person name="Mardis E.R."/>
            <person name="Wilson R.K."/>
        </authorList>
    </citation>
    <scope>NUCLEOTIDE SEQUENCE [LARGE SCALE GENOMIC DNA]</scope>
    <source>
        <strain evidence="6">ATCC 51147</strain>
    </source>
</reference>
<evidence type="ECO:0000259" key="5">
    <source>
        <dbReference type="Pfam" id="PF03544"/>
    </source>
</evidence>
<evidence type="ECO:0000256" key="1">
    <source>
        <dbReference type="ARBA" id="ARBA00004167"/>
    </source>
</evidence>